<gene>
    <name evidence="1" type="ORF">CH63R_06994</name>
</gene>
<protein>
    <submittedName>
        <fullName evidence="1">Uncharacterized protein</fullName>
    </submittedName>
</protein>
<accession>A0A1B7Y868</accession>
<sequence>MPQEDTAPLITEVDLFAGTKFTVVDLEWDVQALPDGPTINLNDSVQKVYESLLELNPKVQRCDDDSVFKDRTNFTGCSYFCRGKWPLTRAGEAMKGIGYL</sequence>
<dbReference type="VEuPathDB" id="FungiDB:CH63R_06994"/>
<proteinExistence type="predicted"/>
<dbReference type="AlphaFoldDB" id="A0A1B7Y868"/>
<dbReference type="Proteomes" id="UP000092177">
    <property type="component" value="Chromosome 5"/>
</dbReference>
<evidence type="ECO:0000313" key="1">
    <source>
        <dbReference type="EMBL" id="OBR08229.1"/>
    </source>
</evidence>
<name>A0A1B7Y868_COLHI</name>
<comment type="caution">
    <text evidence="1">The sequence shown here is derived from an EMBL/GenBank/DDBJ whole genome shotgun (WGS) entry which is preliminary data.</text>
</comment>
<dbReference type="GeneID" id="28866076"/>
<dbReference type="KEGG" id="chig:CH63R_06994"/>
<dbReference type="RefSeq" id="XP_018156747.1">
    <property type="nucleotide sequence ID" value="XM_018301969.1"/>
</dbReference>
<evidence type="ECO:0000313" key="2">
    <source>
        <dbReference type="Proteomes" id="UP000092177"/>
    </source>
</evidence>
<dbReference type="EMBL" id="LTAN01000005">
    <property type="protein sequence ID" value="OBR08229.1"/>
    <property type="molecule type" value="Genomic_DNA"/>
</dbReference>
<organism evidence="1 2">
    <name type="scientific">Colletotrichum higginsianum (strain IMI 349063)</name>
    <name type="common">Crucifer anthracnose fungus</name>
    <dbReference type="NCBI Taxonomy" id="759273"/>
    <lineage>
        <taxon>Eukaryota</taxon>
        <taxon>Fungi</taxon>
        <taxon>Dikarya</taxon>
        <taxon>Ascomycota</taxon>
        <taxon>Pezizomycotina</taxon>
        <taxon>Sordariomycetes</taxon>
        <taxon>Hypocreomycetidae</taxon>
        <taxon>Glomerellales</taxon>
        <taxon>Glomerellaceae</taxon>
        <taxon>Colletotrichum</taxon>
        <taxon>Colletotrichum destructivum species complex</taxon>
    </lineage>
</organism>
<keyword evidence="2" id="KW-1185">Reference proteome</keyword>
<reference evidence="2" key="1">
    <citation type="journal article" date="2017" name="BMC Genomics">
        <title>Gapless genome assembly of Colletotrichum higginsianum reveals chromosome structure and association of transposable elements with secondary metabolite gene clusters.</title>
        <authorList>
            <person name="Dallery J.-F."/>
            <person name="Lapalu N."/>
            <person name="Zampounis A."/>
            <person name="Pigne S."/>
            <person name="Luyten I."/>
            <person name="Amselem J."/>
            <person name="Wittenberg A.H.J."/>
            <person name="Zhou S."/>
            <person name="de Queiroz M.V."/>
            <person name="Robin G.P."/>
            <person name="Auger A."/>
            <person name="Hainaut M."/>
            <person name="Henrissat B."/>
            <person name="Kim K.-T."/>
            <person name="Lee Y.-H."/>
            <person name="Lespinet O."/>
            <person name="Schwartz D.C."/>
            <person name="Thon M.R."/>
            <person name="O'Connell R.J."/>
        </authorList>
    </citation>
    <scope>NUCLEOTIDE SEQUENCE [LARGE SCALE GENOMIC DNA]</scope>
    <source>
        <strain evidence="2">IMI 349063</strain>
    </source>
</reference>